<name>A0A9W4E3Q8_9ACTN</name>
<accession>A0A9W4E3Q8</accession>
<comment type="caution">
    <text evidence="2">The sequence shown here is derived from an EMBL/GenBank/DDBJ whole genome shotgun (WGS) entry which is preliminary data.</text>
</comment>
<reference evidence="2" key="1">
    <citation type="submission" date="2021-06" db="EMBL/GenBank/DDBJ databases">
        <authorList>
            <person name="Arsene-Ploetze F."/>
        </authorList>
    </citation>
    <scope>NUCLEOTIDE SEQUENCE</scope>
    <source>
        <strain evidence="2">SBRY1</strain>
    </source>
</reference>
<feature type="region of interest" description="Disordered" evidence="1">
    <location>
        <begin position="77"/>
        <end position="184"/>
    </location>
</feature>
<feature type="region of interest" description="Disordered" evidence="1">
    <location>
        <begin position="1"/>
        <end position="59"/>
    </location>
</feature>
<organism evidence="2 3">
    <name type="scientific">Actinacidiphila bryophytorum</name>
    <dbReference type="NCBI Taxonomy" id="1436133"/>
    <lineage>
        <taxon>Bacteria</taxon>
        <taxon>Bacillati</taxon>
        <taxon>Actinomycetota</taxon>
        <taxon>Actinomycetes</taxon>
        <taxon>Kitasatosporales</taxon>
        <taxon>Streptomycetaceae</taxon>
        <taxon>Actinacidiphila</taxon>
    </lineage>
</organism>
<evidence type="ECO:0000256" key="1">
    <source>
        <dbReference type="SAM" id="MobiDB-lite"/>
    </source>
</evidence>
<evidence type="ECO:0000313" key="3">
    <source>
        <dbReference type="Proteomes" id="UP001153328"/>
    </source>
</evidence>
<dbReference type="AlphaFoldDB" id="A0A9W4E3Q8"/>
<dbReference type="Proteomes" id="UP001153328">
    <property type="component" value="Unassembled WGS sequence"/>
</dbReference>
<feature type="compositionally biased region" description="Basic and acidic residues" evidence="1">
    <location>
        <begin position="23"/>
        <end position="41"/>
    </location>
</feature>
<keyword evidence="3" id="KW-1185">Reference proteome</keyword>
<feature type="compositionally biased region" description="Basic residues" evidence="1">
    <location>
        <begin position="1"/>
        <end position="11"/>
    </location>
</feature>
<proteinExistence type="predicted"/>
<sequence>MGPGRHRHRLRGPLAVAERGRHRLQEPDDAGDRQPDLRAEDPQGPLRQRLRADDGAGDLLRADGLPVLRLRAVQRPGPALRGLPAGDLRPAQRPDAAARPGLQLRADHGSGQPVPHHGRRGLPHRDDRHAAHRLPGGGQHRQHVPGAGPLSGRHRPARLGQRGQRLHRPGRGRPGAGLPDQEDQLRRIRHPRHLAGAARPDDMVGQLGPLLELGVLEQFPQLLRLTPDSAPVRVRPGPEGGDRAVRFFDVGVMKMNRLTLKGVAVTAGEPGDGRAPGLRRLDPLVSVRTLRVSRRHPPE</sequence>
<gene>
    <name evidence="2" type="ORF">SBRY_10836</name>
</gene>
<evidence type="ECO:0000313" key="2">
    <source>
        <dbReference type="EMBL" id="CAG7605574.1"/>
    </source>
</evidence>
<dbReference type="EMBL" id="CAJVAX010000001">
    <property type="protein sequence ID" value="CAG7605574.1"/>
    <property type="molecule type" value="Genomic_DNA"/>
</dbReference>
<protein>
    <submittedName>
        <fullName evidence="2">Uncharacterized protein</fullName>
    </submittedName>
</protein>
<feature type="compositionally biased region" description="Low complexity" evidence="1">
    <location>
        <begin position="89"/>
        <end position="100"/>
    </location>
</feature>